<dbReference type="Gene3D" id="1.10.3500.10">
    <property type="entry name" value="Tex N-terminal region-like"/>
    <property type="match status" value="1"/>
</dbReference>
<dbReference type="Pfam" id="PF14641">
    <property type="entry name" value="HTH_44"/>
    <property type="match status" value="1"/>
</dbReference>
<proteinExistence type="inferred from homology"/>
<dbReference type="GO" id="GO:0034728">
    <property type="term" value="P:nucleosome organization"/>
    <property type="evidence" value="ECO:0007669"/>
    <property type="project" value="TreeGrafter"/>
</dbReference>
<feature type="region of interest" description="Disordered" evidence="11">
    <location>
        <begin position="1"/>
        <end position="214"/>
    </location>
</feature>
<sequence length="1557" mass="176535">MSSPDPDTVPSHDPLADNDDPMRGSGDEEEEGEGDAVMPGISDDSSEEGEDDEEEARRIRDGFIVSEEEEDSEEEAPRRKRRKRRKKHHRAEEETLEDDDLELLEENTGVAYKRPNRLTRLRRHDSDSPPAASSSKRRAVVESSEDDLDNDEDTHEVPDIRKIWDDDRRGEDDDEDMSDFIDYSEDEEGAAMNEEAREARRLEKKEEQSRRKRARARPELVGIDAIAWDEIHEVFGDGHEYDWALVGDDEADLEEDRYKPDMKYQDVFEPSEIKKRMLTEDDDLIRVQDIPERMQLATSTLSETSSLSTHIRLTEEDLGDAAMWVTTRLSHQKQKEYFGSDGSHQQLQGALVLAVTFALRQIFVEEYEVPYTWAHKQDYITHFDTNGGPSVHLLSLPELWQIYNLGQKYRSLLERRHVLTALYERLQVTDDYFTVEILPQIDSVELVADATEWLNMKYKNKRPDYISDFRFHDDDEPEAAKRRKMPSRVSAYELTKKSVVSKLAEGFGIKPHDIVLNLLAETHTHFVEDTELHPVAFAEQFSDPDPSKALAPEELLRRARMIISTELGKDPLLRNQIRKIFKENAHVSVEPTERGITKIDESHPYFNFKYLLQKPIDEMLTTPQFLLILAAESEHLVTVTISIPPAVKADFERRLSDAFASDNFSESAKAWNAERLLVVHETLEQHLIPAGVKWTREYVREEAEDFLASKCSERLRERVNVAPYATAREPRYGEGTASVLAISWGKGDPHKDAITLVYVDEAGRMREHTKIDNLHDQDNLDEFKDLVSRRKPDVAVVGGFSIVTLKLMNRVKEILGSPSDPNSGEQAWTQPTEEGFNIPAIYVFDDVARIYQHSKRAADEFSALSPTAKYCVGLARYVQSPLNEFAALGSDIAAISFDEESQNLIPKEKLLSAFEQVLVDVTNKVGVDINRAVTDPYYQHVLPFVCGLGPRKAQMLVKKIASQGGTIVNRDQFIKAGLLTTKIFLNAAGFLRVIQDRDNSRPGKYRPDDENAPDPLDDTRIHPEDYELARKMATDALELDEEDIHDEHPSQVVTSIMNDGDKERKLTELNLGEFATSLFQANQDQKRHTLDVIREELVMPFREKREKFLLPKDWDIVTMLSGETPKTLGVGLIVSALVYRTTPDSVGVRLDSGIEGFISTEFLPEMGRKPRDVMKKGQTITGIVIDLIFRLRQDEFLVSLSTRPGDLDGGDYLFRNVRPDQRYWDDTHYKKDQDMLARKKRAETDRTRRVIKHPNFHNFNTAQAEAYLEKQQRGDVVIRPSSKGINHLAVTWKVDERLYQHIDVTEMNADPTGQTIGGQLVVDANHIYSDLDELIVNHVQAMSRRVEELMAHEKFKHGSEDDLHIFLKNFLAANPSKSMYGFTLNRKKPGHFNLCFLANKNSTVQTWPIRVAPEAYYLFDAPAVGVPELCDAFKVRHLHESQNVAAAAAGGKTPYGAGARTPARIGGATPGHLSIRNPGRTPNPYGGAHTPFVPPHHTQGPPSNYMPPPPTSYAGYQTPSLRPPVYGQHPHPPMGGPPPNMNPPRPGSVWGGGGGWS</sequence>
<keyword evidence="5" id="KW-0158">Chromosome</keyword>
<feature type="domain" description="S1 motif" evidence="12">
    <location>
        <begin position="1131"/>
        <end position="1203"/>
    </location>
</feature>
<dbReference type="InterPro" id="IPR032706">
    <property type="entry name" value="Spt6_HHH"/>
</dbReference>
<keyword evidence="7 10" id="KW-0804">Transcription</keyword>
<dbReference type="SUPFAM" id="SSF55550">
    <property type="entry name" value="SH2 domain"/>
    <property type="match status" value="1"/>
</dbReference>
<gene>
    <name evidence="13" type="ORF">JR316_003859</name>
</gene>
<dbReference type="Gene3D" id="3.30.505.10">
    <property type="entry name" value="SH2 domain"/>
    <property type="match status" value="2"/>
</dbReference>
<dbReference type="InterPro" id="IPR028231">
    <property type="entry name" value="Spt6_YqgF"/>
</dbReference>
<evidence type="ECO:0000256" key="1">
    <source>
        <dbReference type="ARBA" id="ARBA00004123"/>
    </source>
</evidence>
<dbReference type="EMBL" id="JAFIQS010000003">
    <property type="protein sequence ID" value="KAG5171771.1"/>
    <property type="molecule type" value="Genomic_DNA"/>
</dbReference>
<keyword evidence="6" id="KW-0727">SH2 domain</keyword>
<dbReference type="InterPro" id="IPR042066">
    <property type="entry name" value="Spt6_death-like"/>
</dbReference>
<dbReference type="InterPro" id="IPR035018">
    <property type="entry name" value="Spt6_SH2_C"/>
</dbReference>
<dbReference type="Pfam" id="PF14632">
    <property type="entry name" value="SPT6_acidic"/>
    <property type="match status" value="1"/>
</dbReference>
<feature type="region of interest" description="Disordered" evidence="11">
    <location>
        <begin position="1465"/>
        <end position="1557"/>
    </location>
</feature>
<dbReference type="InterPro" id="IPR023319">
    <property type="entry name" value="Tex-like_HTH_dom_sf"/>
</dbReference>
<feature type="compositionally biased region" description="Basic residues" evidence="11">
    <location>
        <begin position="114"/>
        <end position="123"/>
    </location>
</feature>
<evidence type="ECO:0000259" key="12">
    <source>
        <dbReference type="PROSITE" id="PS50126"/>
    </source>
</evidence>
<evidence type="ECO:0000256" key="10">
    <source>
        <dbReference type="PIRNR" id="PIRNR036947"/>
    </source>
</evidence>
<dbReference type="GO" id="GO:0042393">
    <property type="term" value="F:histone binding"/>
    <property type="evidence" value="ECO:0007669"/>
    <property type="project" value="TreeGrafter"/>
</dbReference>
<dbReference type="SMART" id="SM00316">
    <property type="entry name" value="S1"/>
    <property type="match status" value="1"/>
</dbReference>
<feature type="compositionally biased region" description="Acidic residues" evidence="11">
    <location>
        <begin position="143"/>
        <end position="154"/>
    </location>
</feature>
<evidence type="ECO:0000256" key="3">
    <source>
        <dbReference type="ARBA" id="ARBA00009253"/>
    </source>
</evidence>
<dbReference type="Pfam" id="PF14635">
    <property type="entry name" value="HHH_7"/>
    <property type="match status" value="1"/>
</dbReference>
<dbReference type="SUPFAM" id="SSF53098">
    <property type="entry name" value="Ribonuclease H-like"/>
    <property type="match status" value="1"/>
</dbReference>
<comment type="subcellular location">
    <subcellularLocation>
        <location evidence="2">Chromosome</location>
    </subcellularLocation>
    <subcellularLocation>
        <location evidence="1 10">Nucleus</location>
    </subcellularLocation>
</comment>
<feature type="region of interest" description="Disordered" evidence="11">
    <location>
        <begin position="998"/>
        <end position="1020"/>
    </location>
</feature>
<dbReference type="PROSITE" id="PS50126">
    <property type="entry name" value="S1"/>
    <property type="match status" value="1"/>
</dbReference>
<dbReference type="InterPro" id="IPR012340">
    <property type="entry name" value="NA-bd_OB-fold"/>
</dbReference>
<dbReference type="InterPro" id="IPR023323">
    <property type="entry name" value="Tex-like_dom_sf"/>
</dbReference>
<dbReference type="Pfam" id="PF14639">
    <property type="entry name" value="YqgF"/>
    <property type="match status" value="1"/>
</dbReference>
<dbReference type="SUPFAM" id="SSF158832">
    <property type="entry name" value="Tex N-terminal region-like"/>
    <property type="match status" value="1"/>
</dbReference>
<dbReference type="InterPro" id="IPR035019">
    <property type="entry name" value="Spt6_SH2_N"/>
</dbReference>
<feature type="compositionally biased region" description="Acidic residues" evidence="11">
    <location>
        <begin position="94"/>
        <end position="105"/>
    </location>
</feature>
<accession>A0A8H8CNC4</accession>
<dbReference type="GO" id="GO:0140673">
    <property type="term" value="P:transcription elongation-coupled chromatin remodeling"/>
    <property type="evidence" value="ECO:0007669"/>
    <property type="project" value="InterPro"/>
</dbReference>
<evidence type="ECO:0000256" key="5">
    <source>
        <dbReference type="ARBA" id="ARBA00022454"/>
    </source>
</evidence>
<dbReference type="PANTHER" id="PTHR10145">
    <property type="entry name" value="TRANSCRIPTION ELONGATION FACTOR SPT6"/>
    <property type="match status" value="1"/>
</dbReference>
<comment type="similarity">
    <text evidence="3 10">Belongs to the SPT6 family.</text>
</comment>
<feature type="compositionally biased region" description="Pro residues" evidence="11">
    <location>
        <begin position="1530"/>
        <end position="1546"/>
    </location>
</feature>
<feature type="compositionally biased region" description="Basic and acidic residues" evidence="11">
    <location>
        <begin position="194"/>
        <end position="209"/>
    </location>
</feature>
<dbReference type="InterPro" id="IPR010994">
    <property type="entry name" value="RuvA_2-like"/>
</dbReference>
<dbReference type="PIRSF" id="PIRSF036947">
    <property type="entry name" value="Spt6"/>
    <property type="match status" value="1"/>
</dbReference>
<dbReference type="Gene3D" id="1.10.10.2740">
    <property type="entry name" value="Spt6, Death-like domain"/>
    <property type="match status" value="1"/>
</dbReference>
<dbReference type="CDD" id="cd09928">
    <property type="entry name" value="SH2_Cterm_SPT6_like"/>
    <property type="match status" value="1"/>
</dbReference>
<dbReference type="PANTHER" id="PTHR10145:SF6">
    <property type="entry name" value="TRANSCRIPTION ELONGATION FACTOR SPT6"/>
    <property type="match status" value="1"/>
</dbReference>
<evidence type="ECO:0000313" key="13">
    <source>
        <dbReference type="EMBL" id="KAG5171771.1"/>
    </source>
</evidence>
<evidence type="ECO:0000256" key="8">
    <source>
        <dbReference type="ARBA" id="ARBA00023242"/>
    </source>
</evidence>
<dbReference type="GO" id="GO:0003677">
    <property type="term" value="F:DNA binding"/>
    <property type="evidence" value="ECO:0007669"/>
    <property type="project" value="InterPro"/>
</dbReference>
<dbReference type="FunFam" id="1.10.10.2740:FF:000002">
    <property type="entry name" value="Transcription elongation factor Spt6"/>
    <property type="match status" value="1"/>
</dbReference>
<dbReference type="OrthoDB" id="995477at2759"/>
<name>A0A8H8CNC4_PSICU</name>
<protein>
    <recommendedName>
        <fullName evidence="4 10">Transcription elongation factor Spt6</fullName>
    </recommendedName>
</protein>
<evidence type="ECO:0000256" key="11">
    <source>
        <dbReference type="SAM" id="MobiDB-lite"/>
    </source>
</evidence>
<dbReference type="InterPro" id="IPR017072">
    <property type="entry name" value="TF_Spt6"/>
</dbReference>
<dbReference type="GO" id="GO:0005694">
    <property type="term" value="C:chromosome"/>
    <property type="evidence" value="ECO:0007669"/>
    <property type="project" value="UniProtKB-SubCell"/>
</dbReference>
<dbReference type="InterPro" id="IPR036860">
    <property type="entry name" value="SH2_dom_sf"/>
</dbReference>
<dbReference type="CDD" id="cd09918">
    <property type="entry name" value="SH2_Nterm_SPT6_like"/>
    <property type="match status" value="1"/>
</dbReference>
<reference evidence="13" key="1">
    <citation type="submission" date="2021-02" db="EMBL/GenBank/DDBJ databases">
        <title>Psilocybe cubensis genome.</title>
        <authorList>
            <person name="Mckernan K.J."/>
            <person name="Crawford S."/>
            <person name="Trippe A."/>
            <person name="Kane L.T."/>
            <person name="Mclaughlin S."/>
        </authorList>
    </citation>
    <scope>NUCLEOTIDE SEQUENCE [LARGE SCALE GENOMIC DNA]</scope>
    <source>
        <strain evidence="13">MGC-MH-2018</strain>
    </source>
</reference>
<comment type="function">
    <text evidence="9">Histone H3-H4 chaperone that plays a role in maintenance of chromatin structure during RNA polymerase II transcription elongation thereby repressing transcription initiation from cryptic promoters. Mediates the reassembly of nucleosomes onto the promoters of at least a selected set of genes during repression; the nucleosome reassembly is essential for transcriptional repression. Essential for viability.</text>
</comment>
<comment type="caution">
    <text evidence="13">The sequence shown here is derived from an EMBL/GenBank/DDBJ whole genome shotgun (WGS) entry which is preliminary data.</text>
</comment>
<dbReference type="SUPFAM" id="SSF50249">
    <property type="entry name" value="Nucleic acid-binding proteins"/>
    <property type="match status" value="1"/>
</dbReference>
<comment type="function">
    <text evidence="10">Plays a role in maintenance of chromatin structure during RNA polymerase II transcription elongation thereby repressing transcription initiation from cryptic promoters. Mediates the reassembly of nucleosomes onto the promoters of at least a selected set of genes during repression; the nucleosome reassembly is essential for transcriptional repression.</text>
</comment>
<dbReference type="Pfam" id="PF14633">
    <property type="entry name" value="SH2_2"/>
    <property type="match status" value="1"/>
</dbReference>
<dbReference type="InterPro" id="IPR041692">
    <property type="entry name" value="HHH_9"/>
</dbReference>
<dbReference type="InterPro" id="IPR035420">
    <property type="entry name" value="Spt6_SH2"/>
</dbReference>
<feature type="compositionally biased region" description="Acidic residues" evidence="11">
    <location>
        <begin position="172"/>
        <end position="189"/>
    </location>
</feature>
<dbReference type="InterPro" id="IPR012337">
    <property type="entry name" value="RNaseH-like_sf"/>
</dbReference>
<evidence type="ECO:0000256" key="4">
    <source>
        <dbReference type="ARBA" id="ARBA00020248"/>
    </source>
</evidence>
<feature type="compositionally biased region" description="Basic residues" evidence="11">
    <location>
        <begin position="78"/>
        <end position="89"/>
    </location>
</feature>
<keyword evidence="8 10" id="KW-0539">Nucleus</keyword>
<dbReference type="InterPro" id="IPR028088">
    <property type="entry name" value="Spt6_HTH_DNA-bd_dom"/>
</dbReference>
<dbReference type="InterPro" id="IPR003029">
    <property type="entry name" value="S1_domain"/>
</dbReference>
<evidence type="ECO:0000256" key="9">
    <source>
        <dbReference type="ARBA" id="ARBA00093389"/>
    </source>
</evidence>
<dbReference type="SUPFAM" id="SSF47781">
    <property type="entry name" value="RuvA domain 2-like"/>
    <property type="match status" value="2"/>
</dbReference>
<dbReference type="GO" id="GO:0031491">
    <property type="term" value="F:nucleosome binding"/>
    <property type="evidence" value="ECO:0007669"/>
    <property type="project" value="TreeGrafter"/>
</dbReference>
<dbReference type="Pfam" id="PF21710">
    <property type="entry name" value="Spt6_S1"/>
    <property type="match status" value="1"/>
</dbReference>
<dbReference type="SMART" id="SM00252">
    <property type="entry name" value="SH2"/>
    <property type="match status" value="1"/>
</dbReference>
<dbReference type="InterPro" id="IPR055179">
    <property type="entry name" value="Tex-like_central_region"/>
</dbReference>
<dbReference type="Pfam" id="PF17674">
    <property type="entry name" value="HHH_9"/>
    <property type="match status" value="1"/>
</dbReference>
<dbReference type="InterPro" id="IPR028083">
    <property type="entry name" value="Spt6_acidic_N_dom"/>
</dbReference>
<dbReference type="GO" id="GO:0008023">
    <property type="term" value="C:transcription elongation factor complex"/>
    <property type="evidence" value="ECO:0007669"/>
    <property type="project" value="TreeGrafter"/>
</dbReference>
<evidence type="ECO:0000256" key="7">
    <source>
        <dbReference type="ARBA" id="ARBA00023163"/>
    </source>
</evidence>
<feature type="compositionally biased region" description="Basic and acidic residues" evidence="11">
    <location>
        <begin position="155"/>
        <end position="171"/>
    </location>
</feature>
<feature type="compositionally biased region" description="Basic and acidic residues" evidence="11">
    <location>
        <begin position="998"/>
        <end position="1009"/>
    </location>
</feature>
<dbReference type="FunFam" id="1.10.150.850:FF:000001">
    <property type="entry name" value="Transcription elongation factor spt6"/>
    <property type="match status" value="1"/>
</dbReference>
<organism evidence="13">
    <name type="scientific">Psilocybe cubensis</name>
    <name type="common">Psychedelic mushroom</name>
    <name type="synonym">Stropharia cubensis</name>
    <dbReference type="NCBI Taxonomy" id="181762"/>
    <lineage>
        <taxon>Eukaryota</taxon>
        <taxon>Fungi</taxon>
        <taxon>Dikarya</taxon>
        <taxon>Basidiomycota</taxon>
        <taxon>Agaricomycotina</taxon>
        <taxon>Agaricomycetes</taxon>
        <taxon>Agaricomycetidae</taxon>
        <taxon>Agaricales</taxon>
        <taxon>Agaricineae</taxon>
        <taxon>Strophariaceae</taxon>
        <taxon>Psilocybe</taxon>
    </lineage>
</organism>
<dbReference type="InterPro" id="IPR000980">
    <property type="entry name" value="SH2"/>
</dbReference>
<dbReference type="Gene3D" id="1.10.10.650">
    <property type="entry name" value="RuvA domain 2-like"/>
    <property type="match status" value="1"/>
</dbReference>
<dbReference type="InterPro" id="IPR037027">
    <property type="entry name" value="YqgF/RNaseH-like_dom_sf"/>
</dbReference>
<dbReference type="FunFam" id="3.30.505.10:FF:000056">
    <property type="entry name" value="Transcription elongation factor Spt6"/>
    <property type="match status" value="1"/>
</dbReference>
<evidence type="ECO:0000256" key="2">
    <source>
        <dbReference type="ARBA" id="ARBA00004286"/>
    </source>
</evidence>
<dbReference type="Gene3D" id="3.30.420.140">
    <property type="entry name" value="YqgF/RNase H-like domain"/>
    <property type="match status" value="1"/>
</dbReference>
<evidence type="ECO:0000256" key="6">
    <source>
        <dbReference type="ARBA" id="ARBA00022999"/>
    </source>
</evidence>
<dbReference type="Pfam" id="PF22706">
    <property type="entry name" value="Tex_central_region"/>
    <property type="match status" value="1"/>
</dbReference>
<dbReference type="InterPro" id="IPR049540">
    <property type="entry name" value="Spt6-like_S1"/>
</dbReference>
<feature type="compositionally biased region" description="Acidic residues" evidence="11">
    <location>
        <begin position="44"/>
        <end position="54"/>
    </location>
</feature>
<dbReference type="Gene3D" id="1.10.150.850">
    <property type="entry name" value="Spt6, helix-hairpin-helix domain"/>
    <property type="match status" value="1"/>
</dbReference>